<dbReference type="InParanoid" id="A0A259U456"/>
<organism evidence="2 3">
    <name type="scientific">Rubricoccus marinus</name>
    <dbReference type="NCBI Taxonomy" id="716817"/>
    <lineage>
        <taxon>Bacteria</taxon>
        <taxon>Pseudomonadati</taxon>
        <taxon>Rhodothermota</taxon>
        <taxon>Rhodothermia</taxon>
        <taxon>Rhodothermales</taxon>
        <taxon>Rubricoccaceae</taxon>
        <taxon>Rubricoccus</taxon>
    </lineage>
</organism>
<dbReference type="SUPFAM" id="SSF56601">
    <property type="entry name" value="beta-lactamase/transpeptidase-like"/>
    <property type="match status" value="1"/>
</dbReference>
<dbReference type="EMBL" id="MQWB01000001">
    <property type="protein sequence ID" value="OZC04627.1"/>
    <property type="molecule type" value="Genomic_DNA"/>
</dbReference>
<evidence type="ECO:0000313" key="3">
    <source>
        <dbReference type="Proteomes" id="UP000216446"/>
    </source>
</evidence>
<name>A0A259U456_9BACT</name>
<dbReference type="Proteomes" id="UP000216446">
    <property type="component" value="Unassembled WGS sequence"/>
</dbReference>
<keyword evidence="3" id="KW-1185">Reference proteome</keyword>
<accession>A0A259U456</accession>
<reference evidence="2 3" key="1">
    <citation type="submission" date="2016-11" db="EMBL/GenBank/DDBJ databases">
        <title>Study of marine rhodopsin-containing bacteria.</title>
        <authorList>
            <person name="Yoshizawa S."/>
            <person name="Kumagai Y."/>
            <person name="Kogure K."/>
        </authorList>
    </citation>
    <scope>NUCLEOTIDE SEQUENCE [LARGE SCALE GENOMIC DNA]</scope>
    <source>
        <strain evidence="2 3">SG-29</strain>
    </source>
</reference>
<dbReference type="Gene3D" id="3.40.710.10">
    <property type="entry name" value="DD-peptidase/beta-lactamase superfamily"/>
    <property type="match status" value="1"/>
</dbReference>
<dbReference type="AlphaFoldDB" id="A0A259U456"/>
<feature type="domain" description="Penicillin-binding protein transpeptidase" evidence="1">
    <location>
        <begin position="27"/>
        <end position="230"/>
    </location>
</feature>
<evidence type="ECO:0000259" key="1">
    <source>
        <dbReference type="Pfam" id="PF00905"/>
    </source>
</evidence>
<proteinExistence type="predicted"/>
<dbReference type="InterPro" id="IPR001460">
    <property type="entry name" value="PCN-bd_Tpept"/>
</dbReference>
<sequence>MGEAEAAPADTIRADWGAHFEAAGARGTFVLLDTETGQVSRFDPGRAAERFSPASTSKVFNALVFLDRGVVTDPDSMLAWDGIDRRMDAWNRDHSLRTGVEFSAVWLFQRLAREVGQSGYDEVFARQPYGNSTMGEPLDMAWLNGTLRISADEQVRFLDGLRCGTLGFSPDAQATTREILPELASGDGWVLRAKTGWGIPDGEPSIGWLVGWVEREEGDLVFAMNATEASAGSFDIGPGRLQIVRAVLGGEGFLSGD</sequence>
<dbReference type="GO" id="GO:0008658">
    <property type="term" value="F:penicillin binding"/>
    <property type="evidence" value="ECO:0007669"/>
    <property type="project" value="InterPro"/>
</dbReference>
<evidence type="ECO:0000313" key="2">
    <source>
        <dbReference type="EMBL" id="OZC04627.1"/>
    </source>
</evidence>
<gene>
    <name evidence="2" type="ORF">BSZ36_06725</name>
</gene>
<protein>
    <recommendedName>
        <fullName evidence="1">Penicillin-binding protein transpeptidase domain-containing protein</fullName>
    </recommendedName>
</protein>
<dbReference type="Pfam" id="PF00905">
    <property type="entry name" value="Transpeptidase"/>
    <property type="match status" value="1"/>
</dbReference>
<comment type="caution">
    <text evidence="2">The sequence shown here is derived from an EMBL/GenBank/DDBJ whole genome shotgun (WGS) entry which is preliminary data.</text>
</comment>
<dbReference type="InterPro" id="IPR012338">
    <property type="entry name" value="Beta-lactam/transpept-like"/>
</dbReference>